<keyword evidence="1" id="KW-1133">Transmembrane helix</keyword>
<keyword evidence="3" id="KW-1185">Reference proteome</keyword>
<evidence type="ECO:0000313" key="3">
    <source>
        <dbReference type="Proteomes" id="UP000014500"/>
    </source>
</evidence>
<evidence type="ECO:0000313" key="2">
    <source>
        <dbReference type="EnsemblMetazoa" id="SMAR008321-PA"/>
    </source>
</evidence>
<protein>
    <submittedName>
        <fullName evidence="2">Uncharacterized protein</fullName>
    </submittedName>
</protein>
<dbReference type="Proteomes" id="UP000014500">
    <property type="component" value="Unassembled WGS sequence"/>
</dbReference>
<dbReference type="HOGENOM" id="CLU_1449439_0_0_1"/>
<keyword evidence="1" id="KW-0472">Membrane</keyword>
<feature type="transmembrane region" description="Helical" evidence="1">
    <location>
        <begin position="46"/>
        <end position="66"/>
    </location>
</feature>
<sequence length="187" mass="21201">MFDSIYMSENMSDSSSQTISGSMSTFAGTDDELRLLVSSLKKAKRVMNYINFGFSLILVYAGYTYFNDCPAEPKLPNFLITNGILLSIVLPCYAVLNYQTLPMKKLEIIVQERKYKFLVVMYSANLSKSLESASTNDDAYLEWRLSNFQKAGLKDFYDYSAQPTLSAFLLIYVLYLIFGSFACGFCE</sequence>
<reference evidence="3" key="1">
    <citation type="submission" date="2011-05" db="EMBL/GenBank/DDBJ databases">
        <authorList>
            <person name="Richards S.R."/>
            <person name="Qu J."/>
            <person name="Jiang H."/>
            <person name="Jhangiani S.N."/>
            <person name="Agravi P."/>
            <person name="Goodspeed R."/>
            <person name="Gross S."/>
            <person name="Mandapat C."/>
            <person name="Jackson L."/>
            <person name="Mathew T."/>
            <person name="Pu L."/>
            <person name="Thornton R."/>
            <person name="Saada N."/>
            <person name="Wilczek-Boney K.B."/>
            <person name="Lee S."/>
            <person name="Kovar C."/>
            <person name="Wu Y."/>
            <person name="Scherer S.E."/>
            <person name="Worley K.C."/>
            <person name="Muzny D.M."/>
            <person name="Gibbs R."/>
        </authorList>
    </citation>
    <scope>NUCLEOTIDE SEQUENCE</scope>
    <source>
        <strain evidence="3">Brora</strain>
    </source>
</reference>
<evidence type="ECO:0000256" key="1">
    <source>
        <dbReference type="SAM" id="Phobius"/>
    </source>
</evidence>
<proteinExistence type="predicted"/>
<feature type="transmembrane region" description="Helical" evidence="1">
    <location>
        <begin position="165"/>
        <end position="186"/>
    </location>
</feature>
<dbReference type="EMBL" id="JH431832">
    <property type="status" value="NOT_ANNOTATED_CDS"/>
    <property type="molecule type" value="Genomic_DNA"/>
</dbReference>
<accession>T1J3Z5</accession>
<feature type="transmembrane region" description="Helical" evidence="1">
    <location>
        <begin position="78"/>
        <end position="96"/>
    </location>
</feature>
<dbReference type="EnsemblMetazoa" id="SMAR008321-RA">
    <property type="protein sequence ID" value="SMAR008321-PA"/>
    <property type="gene ID" value="SMAR008321"/>
</dbReference>
<keyword evidence="1" id="KW-0812">Transmembrane</keyword>
<name>T1J3Z5_STRMM</name>
<dbReference type="AlphaFoldDB" id="T1J3Z5"/>
<organism evidence="2 3">
    <name type="scientific">Strigamia maritima</name>
    <name type="common">European centipede</name>
    <name type="synonym">Geophilus maritimus</name>
    <dbReference type="NCBI Taxonomy" id="126957"/>
    <lineage>
        <taxon>Eukaryota</taxon>
        <taxon>Metazoa</taxon>
        <taxon>Ecdysozoa</taxon>
        <taxon>Arthropoda</taxon>
        <taxon>Myriapoda</taxon>
        <taxon>Chilopoda</taxon>
        <taxon>Pleurostigmophora</taxon>
        <taxon>Geophilomorpha</taxon>
        <taxon>Linotaeniidae</taxon>
        <taxon>Strigamia</taxon>
    </lineage>
</organism>
<reference evidence="2" key="2">
    <citation type="submission" date="2015-02" db="UniProtKB">
        <authorList>
            <consortium name="EnsemblMetazoa"/>
        </authorList>
    </citation>
    <scope>IDENTIFICATION</scope>
</reference>